<organism evidence="6 7">
    <name type="scientific">Nocardioides aquaticus</name>
    <dbReference type="NCBI Taxonomy" id="160826"/>
    <lineage>
        <taxon>Bacteria</taxon>
        <taxon>Bacillati</taxon>
        <taxon>Actinomycetota</taxon>
        <taxon>Actinomycetes</taxon>
        <taxon>Propionibacteriales</taxon>
        <taxon>Nocardioidaceae</taxon>
        <taxon>Nocardioides</taxon>
    </lineage>
</organism>
<keyword evidence="1" id="KW-0479">Metal-binding</keyword>
<keyword evidence="7" id="KW-1185">Reference proteome</keyword>
<evidence type="ECO:0000259" key="5">
    <source>
        <dbReference type="Pfam" id="PF01258"/>
    </source>
</evidence>
<accession>A0ABX8EID3</accession>
<dbReference type="Pfam" id="PF01258">
    <property type="entry name" value="zf-dskA_traR"/>
    <property type="match status" value="1"/>
</dbReference>
<dbReference type="EMBL" id="CP075371">
    <property type="protein sequence ID" value="QVT79852.1"/>
    <property type="molecule type" value="Genomic_DNA"/>
</dbReference>
<name>A0ABX8EID3_9ACTN</name>
<evidence type="ECO:0000256" key="1">
    <source>
        <dbReference type="ARBA" id="ARBA00022723"/>
    </source>
</evidence>
<dbReference type="RefSeq" id="WP_246535480.1">
    <property type="nucleotide sequence ID" value="NZ_BAAAHS010000095.1"/>
</dbReference>
<keyword evidence="3" id="KW-0862">Zinc</keyword>
<evidence type="ECO:0000256" key="4">
    <source>
        <dbReference type="PROSITE-ProRule" id="PRU00510"/>
    </source>
</evidence>
<sequence length="110" mass="11603">MDTTRLADADRTLAEHEAHLEAELAALVGGPAEAEGIPFGKRVGEGTAAAAHRMSAVSTQEQLLRSLTAVRDARARVADGTYGTCEVCGEEIPAERLEARPHVSRCVAHA</sequence>
<evidence type="ECO:0000256" key="3">
    <source>
        <dbReference type="ARBA" id="ARBA00022833"/>
    </source>
</evidence>
<evidence type="ECO:0000313" key="7">
    <source>
        <dbReference type="Proteomes" id="UP000679307"/>
    </source>
</evidence>
<dbReference type="PROSITE" id="PS51128">
    <property type="entry name" value="ZF_DKSA_2"/>
    <property type="match status" value="1"/>
</dbReference>
<evidence type="ECO:0000256" key="2">
    <source>
        <dbReference type="ARBA" id="ARBA00022771"/>
    </source>
</evidence>
<proteinExistence type="predicted"/>
<dbReference type="PANTHER" id="PTHR33823">
    <property type="entry name" value="RNA POLYMERASE-BINDING TRANSCRIPTION FACTOR DKSA-RELATED"/>
    <property type="match status" value="1"/>
</dbReference>
<gene>
    <name evidence="6" type="primary">yocK</name>
    <name evidence="6" type="ORF">ENKNEFLB_02242</name>
</gene>
<feature type="zinc finger region" description="dksA C4-type" evidence="4">
    <location>
        <begin position="85"/>
        <end position="109"/>
    </location>
</feature>
<dbReference type="InterPro" id="IPR000962">
    <property type="entry name" value="Znf_DskA_TraR"/>
</dbReference>
<evidence type="ECO:0000313" key="6">
    <source>
        <dbReference type="EMBL" id="QVT79852.1"/>
    </source>
</evidence>
<feature type="domain" description="Zinc finger DksA/TraR C4-type" evidence="5">
    <location>
        <begin position="80"/>
        <end position="108"/>
    </location>
</feature>
<keyword evidence="2" id="KW-0863">Zinc-finger</keyword>
<dbReference type="Proteomes" id="UP000679307">
    <property type="component" value="Chromosome"/>
</dbReference>
<reference evidence="6 7" key="1">
    <citation type="submission" date="2021-05" db="EMBL/GenBank/DDBJ databases">
        <title>Complete genome of Nocardioides aquaticus KCTC 9944T isolated from meromictic and hypersaline Ekho Lake, Antarctica.</title>
        <authorList>
            <person name="Hwang K."/>
            <person name="Kim K.M."/>
            <person name="Choe H."/>
        </authorList>
    </citation>
    <scope>NUCLEOTIDE SEQUENCE [LARGE SCALE GENOMIC DNA]</scope>
    <source>
        <strain evidence="6 7">KCTC 9944</strain>
    </source>
</reference>
<protein>
    <submittedName>
        <fullName evidence="6">General stress protein 16O</fullName>
    </submittedName>
</protein>